<dbReference type="InterPro" id="IPR013655">
    <property type="entry name" value="PAS_fold_3"/>
</dbReference>
<dbReference type="Gene3D" id="3.30.70.270">
    <property type="match status" value="1"/>
</dbReference>
<feature type="region of interest" description="Disordered" evidence="1">
    <location>
        <begin position="556"/>
        <end position="583"/>
    </location>
</feature>
<evidence type="ECO:0000313" key="5">
    <source>
        <dbReference type="EMBL" id="PXX48556.1"/>
    </source>
</evidence>
<dbReference type="InterPro" id="IPR029787">
    <property type="entry name" value="Nucleotide_cyclase"/>
</dbReference>
<dbReference type="SMART" id="SM00267">
    <property type="entry name" value="GGDEF"/>
    <property type="match status" value="1"/>
</dbReference>
<dbReference type="PANTHER" id="PTHR44757:SF2">
    <property type="entry name" value="BIOFILM ARCHITECTURE MAINTENANCE PROTEIN MBAA"/>
    <property type="match status" value="1"/>
</dbReference>
<dbReference type="Pfam" id="PF00990">
    <property type="entry name" value="GGDEF"/>
    <property type="match status" value="1"/>
</dbReference>
<evidence type="ECO:0000259" key="4">
    <source>
        <dbReference type="PROSITE" id="PS50887"/>
    </source>
</evidence>
<feature type="domain" description="GGDEF" evidence="4">
    <location>
        <begin position="431"/>
        <end position="564"/>
    </location>
</feature>
<feature type="domain" description="PAS" evidence="2">
    <location>
        <begin position="140"/>
        <end position="216"/>
    </location>
</feature>
<dbReference type="CDD" id="cd01949">
    <property type="entry name" value="GGDEF"/>
    <property type="match status" value="1"/>
</dbReference>
<name>A0A2V3XXI4_9FIRM</name>
<dbReference type="Gene3D" id="3.30.450.20">
    <property type="entry name" value="PAS domain"/>
    <property type="match status" value="3"/>
</dbReference>
<dbReference type="PANTHER" id="PTHR44757">
    <property type="entry name" value="DIGUANYLATE CYCLASE DGCP"/>
    <property type="match status" value="1"/>
</dbReference>
<dbReference type="InterPro" id="IPR052155">
    <property type="entry name" value="Biofilm_reg_signaling"/>
</dbReference>
<feature type="domain" description="PAC" evidence="3">
    <location>
        <begin position="349"/>
        <end position="401"/>
    </location>
</feature>
<keyword evidence="6" id="KW-1185">Reference proteome</keyword>
<dbReference type="NCBIfam" id="TIGR00229">
    <property type="entry name" value="sensory_box"/>
    <property type="match status" value="3"/>
</dbReference>
<evidence type="ECO:0000259" key="3">
    <source>
        <dbReference type="PROSITE" id="PS50113"/>
    </source>
</evidence>
<evidence type="ECO:0000256" key="1">
    <source>
        <dbReference type="SAM" id="MobiDB-lite"/>
    </source>
</evidence>
<dbReference type="InterPro" id="IPR043128">
    <property type="entry name" value="Rev_trsase/Diguanyl_cyclase"/>
</dbReference>
<feature type="domain" description="PAS" evidence="2">
    <location>
        <begin position="273"/>
        <end position="346"/>
    </location>
</feature>
<dbReference type="InterPro" id="IPR000014">
    <property type="entry name" value="PAS"/>
</dbReference>
<dbReference type="PROSITE" id="PS50112">
    <property type="entry name" value="PAS"/>
    <property type="match status" value="3"/>
</dbReference>
<evidence type="ECO:0000313" key="6">
    <source>
        <dbReference type="Proteomes" id="UP000248057"/>
    </source>
</evidence>
<dbReference type="InterPro" id="IPR035965">
    <property type="entry name" value="PAS-like_dom_sf"/>
</dbReference>
<dbReference type="Proteomes" id="UP000248057">
    <property type="component" value="Unassembled WGS sequence"/>
</dbReference>
<dbReference type="SMART" id="SM00086">
    <property type="entry name" value="PAC"/>
    <property type="match status" value="3"/>
</dbReference>
<dbReference type="SMART" id="SM00091">
    <property type="entry name" value="PAS"/>
    <property type="match status" value="3"/>
</dbReference>
<feature type="domain" description="PAS" evidence="2">
    <location>
        <begin position="34"/>
        <end position="92"/>
    </location>
</feature>
<dbReference type="EMBL" id="QJKD01000016">
    <property type="protein sequence ID" value="PXX48556.1"/>
    <property type="molecule type" value="Genomic_DNA"/>
</dbReference>
<dbReference type="InterPro" id="IPR000700">
    <property type="entry name" value="PAS-assoc_C"/>
</dbReference>
<gene>
    <name evidence="5" type="ORF">DFR60_11631</name>
</gene>
<dbReference type="InterPro" id="IPR001610">
    <property type="entry name" value="PAC"/>
</dbReference>
<protein>
    <submittedName>
        <fullName evidence="5">PAS domain S-box-containing protein/diguanylate cyclase (GGDEF)-like protein</fullName>
    </submittedName>
</protein>
<comment type="caution">
    <text evidence="5">The sequence shown here is derived from an EMBL/GenBank/DDBJ whole genome shotgun (WGS) entry which is preliminary data.</text>
</comment>
<dbReference type="Pfam" id="PF08447">
    <property type="entry name" value="PAS_3"/>
    <property type="match status" value="3"/>
</dbReference>
<feature type="domain" description="PAC" evidence="3">
    <location>
        <begin position="220"/>
        <end position="272"/>
    </location>
</feature>
<feature type="compositionally biased region" description="Basic and acidic residues" evidence="1">
    <location>
        <begin position="571"/>
        <end position="583"/>
    </location>
</feature>
<accession>A0A2V3XXI4</accession>
<organism evidence="5 6">
    <name type="scientific">Hungatella effluvii</name>
    <dbReference type="NCBI Taxonomy" id="1096246"/>
    <lineage>
        <taxon>Bacteria</taxon>
        <taxon>Bacillati</taxon>
        <taxon>Bacillota</taxon>
        <taxon>Clostridia</taxon>
        <taxon>Lachnospirales</taxon>
        <taxon>Lachnospiraceae</taxon>
        <taxon>Hungatella</taxon>
    </lineage>
</organism>
<dbReference type="InterPro" id="IPR000160">
    <property type="entry name" value="GGDEF_dom"/>
</dbReference>
<reference evidence="5 6" key="1">
    <citation type="submission" date="2018-05" db="EMBL/GenBank/DDBJ databases">
        <title>Genomic Encyclopedia of Type Strains, Phase IV (KMG-IV): sequencing the most valuable type-strain genomes for metagenomic binning, comparative biology and taxonomic classification.</title>
        <authorList>
            <person name="Goeker M."/>
        </authorList>
    </citation>
    <scope>NUCLEOTIDE SEQUENCE [LARGE SCALE GENOMIC DNA]</scope>
    <source>
        <strain evidence="5 6">DSM 24995</strain>
    </source>
</reference>
<evidence type="ECO:0000259" key="2">
    <source>
        <dbReference type="PROSITE" id="PS50112"/>
    </source>
</evidence>
<dbReference type="PROSITE" id="PS50113">
    <property type="entry name" value="PAC"/>
    <property type="match status" value="2"/>
</dbReference>
<proteinExistence type="predicted"/>
<dbReference type="SUPFAM" id="SSF55073">
    <property type="entry name" value="Nucleotide cyclase"/>
    <property type="match status" value="1"/>
</dbReference>
<dbReference type="NCBIfam" id="TIGR00254">
    <property type="entry name" value="GGDEF"/>
    <property type="match status" value="1"/>
</dbReference>
<dbReference type="PROSITE" id="PS50887">
    <property type="entry name" value="GGDEF"/>
    <property type="match status" value="1"/>
</dbReference>
<dbReference type="CDD" id="cd00130">
    <property type="entry name" value="PAS"/>
    <property type="match status" value="3"/>
</dbReference>
<sequence length="583" mass="67472">MTSAQINELMLELKKAQKELDMLSETVLGGTARLSVDDDFRIITATDGYYRMIGYTEEESQSPPFCAKGMYLVVPQDRPIVTKALQKLLVTNEPTTVTYRIQKKDKSIAWNTAYCARVDVTGGERTVNVFFIDITDKRQTETTLESLINTIPGSLIRLQLGKKATMLYVNKQFYRQTGYEPEHLSTGNQLSQLFRIVYPADRQMVKAQFFDYVNSGSDNCVMEYRIRTRQGEVRWMHARAFRFRSDTETGQIIQLFISDITEEKLQREETALNEERYRIISEQTRDTVFDWDILKDRIHFSPVYEKMFGFLPPPDISIKNLTEYDIVYEDDKQNVEDMISAILSGAPYAETEYRAKRADGTYLWCRNRVTTIFDSKKRPIHAIGLLSDIDDYKQKTALLQEKAMRDSLTSLLNRMALQRQVERRLKKHPDRLHAFLLFDIDHFKEINDTQGHSTGDTVLKNVSTLLSRHFRNTDIIGRMGGDEFAVFLTDLPSPSTARRKARELKQKTAQFFESAPLSRPLTISIGISLYPYCGRDFQTLYQSADEALYQVKRNGGNGYFMNPAQRPHRDRGREKGDKTDNRF</sequence>
<dbReference type="FunFam" id="3.30.70.270:FF:000001">
    <property type="entry name" value="Diguanylate cyclase domain protein"/>
    <property type="match status" value="1"/>
</dbReference>
<dbReference type="SUPFAM" id="SSF55785">
    <property type="entry name" value="PYP-like sensor domain (PAS domain)"/>
    <property type="match status" value="3"/>
</dbReference>
<dbReference type="AlphaFoldDB" id="A0A2V3XXI4"/>